<dbReference type="SUPFAM" id="SSF47148">
    <property type="entry name" value="Diol dehydratase, gamma subunit"/>
    <property type="match status" value="1"/>
</dbReference>
<dbReference type="PIRSF" id="PIRSF018505">
    <property type="entry name" value="Prpndl_dhdrts_sm"/>
    <property type="match status" value="1"/>
</dbReference>
<dbReference type="RefSeq" id="WP_112331604.1">
    <property type="nucleotide sequence ID" value="NZ_JADPHD010000001.1"/>
</dbReference>
<evidence type="ECO:0008006" key="3">
    <source>
        <dbReference type="Google" id="ProtNLM"/>
    </source>
</evidence>
<accession>A0A328UF10</accession>
<keyword evidence="2" id="KW-1185">Reference proteome</keyword>
<evidence type="ECO:0000313" key="1">
    <source>
        <dbReference type="EMBL" id="RAQ30407.1"/>
    </source>
</evidence>
<dbReference type="Gene3D" id="1.10.1510.20">
    <property type="entry name" value="Propanediol/glycerol dehydratase, small subunit"/>
    <property type="match status" value="1"/>
</dbReference>
<dbReference type="NCBIfam" id="NF011972">
    <property type="entry name" value="PRK15443.1-3"/>
    <property type="match status" value="1"/>
</dbReference>
<dbReference type="Proteomes" id="UP000249377">
    <property type="component" value="Unassembled WGS sequence"/>
</dbReference>
<gene>
    <name evidence="1" type="ORF">DPQ25_02575</name>
</gene>
<dbReference type="InterPro" id="IPR003207">
    <property type="entry name" value="Ppandiol/glycerol_DeHydtase_su"/>
</dbReference>
<sequence>MNESIESIVARIAAELKKNELSGKSAAASKEYDLSDYPMLDKHRDEIRTPTGKGLKDLTLEKVLDGSVNIKDIRISSDMLHAQAQIAASAGKPQIGENLKRAAEMTQIPDDELIKMYDMLRPNRSTKQQLVELAQKLEQQYQATICAQLVREATEVYERRGILKKAD</sequence>
<proteinExistence type="predicted"/>
<dbReference type="InterPro" id="IPR036091">
    <property type="entry name" value="Prodiol/glycerol_DeHase__sf_su"/>
</dbReference>
<comment type="caution">
    <text evidence="1">The sequence shown here is derived from an EMBL/GenBank/DDBJ whole genome shotgun (WGS) entry which is preliminary data.</text>
</comment>
<name>A0A328UF10_9FIRM</name>
<dbReference type="Pfam" id="PF02287">
    <property type="entry name" value="Dehydratase_SU"/>
    <property type="match status" value="1"/>
</dbReference>
<evidence type="ECO:0000313" key="2">
    <source>
        <dbReference type="Proteomes" id="UP000249377"/>
    </source>
</evidence>
<dbReference type="EMBL" id="QLYR01000001">
    <property type="protein sequence ID" value="RAQ30407.1"/>
    <property type="molecule type" value="Genomic_DNA"/>
</dbReference>
<protein>
    <recommendedName>
        <fullName evidence="3">Propanediol dehydratase small subunit PduE</fullName>
    </recommendedName>
</protein>
<reference evidence="1 2" key="1">
    <citation type="submission" date="2018-06" db="EMBL/GenBank/DDBJ databases">
        <title>Noncontiguous genome sequence of Ruminococcaceae bacterium ASD2818.</title>
        <authorList>
            <person name="Chaplin A.V."/>
            <person name="Sokolova S.R."/>
            <person name="Kochetkova T.O."/>
            <person name="Goltsov A.Y."/>
            <person name="Trofimov D.Y."/>
            <person name="Efimov B.A."/>
        </authorList>
    </citation>
    <scope>NUCLEOTIDE SEQUENCE [LARGE SCALE GENOMIC DNA]</scope>
    <source>
        <strain evidence="1 2">ASD2818</strain>
    </source>
</reference>
<dbReference type="AlphaFoldDB" id="A0A328UF10"/>
<organism evidence="1 2">
    <name type="scientific">Hydrogeniiclostridium mannosilyticum</name>
    <dbReference type="NCBI Taxonomy" id="2764322"/>
    <lineage>
        <taxon>Bacteria</taxon>
        <taxon>Bacillati</taxon>
        <taxon>Bacillota</taxon>
        <taxon>Clostridia</taxon>
        <taxon>Eubacteriales</taxon>
        <taxon>Acutalibacteraceae</taxon>
        <taxon>Hydrogeniiclostridium</taxon>
    </lineage>
</organism>